<protein>
    <recommendedName>
        <fullName evidence="4">ATP-binding protein</fullName>
    </recommendedName>
</protein>
<dbReference type="Gene3D" id="3.30.565.10">
    <property type="entry name" value="Histidine kinase-like ATPase, C-terminal domain"/>
    <property type="match status" value="1"/>
</dbReference>
<evidence type="ECO:0008006" key="4">
    <source>
        <dbReference type="Google" id="ProtNLM"/>
    </source>
</evidence>
<evidence type="ECO:0000313" key="3">
    <source>
        <dbReference type="Proteomes" id="UP001500194"/>
    </source>
</evidence>
<feature type="compositionally biased region" description="Acidic residues" evidence="1">
    <location>
        <begin position="318"/>
        <end position="361"/>
    </location>
</feature>
<evidence type="ECO:0000313" key="2">
    <source>
        <dbReference type="EMBL" id="GAA0643229.1"/>
    </source>
</evidence>
<dbReference type="Pfam" id="PF13589">
    <property type="entry name" value="HATPase_c_3"/>
    <property type="match status" value="1"/>
</dbReference>
<keyword evidence="3" id="KW-1185">Reference proteome</keyword>
<accession>A0AAV3SXH9</accession>
<name>A0AAV3SXH9_9EURY</name>
<evidence type="ECO:0000256" key="1">
    <source>
        <dbReference type="SAM" id="MobiDB-lite"/>
    </source>
</evidence>
<proteinExistence type="predicted"/>
<dbReference type="GeneID" id="68574164"/>
<dbReference type="Proteomes" id="UP001500194">
    <property type="component" value="Unassembled WGS sequence"/>
</dbReference>
<dbReference type="EMBL" id="BAAADU010000001">
    <property type="protein sequence ID" value="GAA0643229.1"/>
    <property type="molecule type" value="Genomic_DNA"/>
</dbReference>
<comment type="caution">
    <text evidence="2">The sequence shown here is derived from an EMBL/GenBank/DDBJ whole genome shotgun (WGS) entry which is preliminary data.</text>
</comment>
<dbReference type="RefSeq" id="WP_227262434.1">
    <property type="nucleotide sequence ID" value="NZ_BAAADU010000001.1"/>
</dbReference>
<dbReference type="SUPFAM" id="SSF55874">
    <property type="entry name" value="ATPase domain of HSP90 chaperone/DNA topoisomerase II/histidine kinase"/>
    <property type="match status" value="1"/>
</dbReference>
<sequence length="881" mass="99300">MAKSGASSDAEEPDRGDLAGFVSEAEREHEFQIEISYDILRQVSSQLYTNPRRAIEELVCNSYDAAATECFVSTPETTDDILQVLDNGVSMDKDEMEILWEVAGGSKKELAEQGEERVIDAGDIEGRRQIGRFGVGKLAAFALGNELTHVATKDGVTRIISVRQEDIEGHDVGNPPEAEIYRMDEDEARDYLGAYLDGLPDPWDQNWDSWTLAVVDDVDEDSSGRDLKPEYLDRMIRTAIPRSANFVVHRNGQKVEPRDYPDEHYAHIENLAKDEDAREKVEEGLKQFWVDWSEEYDEADDVPEEKYELDIVQINPYEESDGDIDDDDVESKDADETEEDDTEADDGEEEAGDEEVSNEEFGAEVAAVEVDDLGPVVARGTIYKELLTRDKLEDRNLHDYGFKVRVRGKLLNRGDPLFGTRDKVYQWFKRFHGEFEIPGLDEAILVQRDSVREGLKPELSRTVMESFFSVLRSRAVEAKQEEEEEYDPEEFGHRLHSISPHKAPQALEGLANRDDTDYPRGGWKDVDIHLAEHGRDGDAVDYHDGTIYVNTDHPLFRSLEADDMPSELVKVVGEALAGNLIASGYLSYKDVREDLVDDSIDISEDALRTASRYLEDPIEYYKEQIKTASHEGDDPFEQAIVDALTHIGIEAEHYGDSGDSDAIITFGIQGGEQFKISLEAKGKEEGAVDHSDAEFSTALEHMDHDDCDHTVFVAREFQLNGPPGVEDSKLLKQFRRHDDLTLLTVEAIQEMLDRHADRGFSHERIKNIMTTDAEPGNGELLDVIEEEWNEMPEETGVMRTVLEEARQQFLDETVDAPDIGMVRGALRAKGKDSIDKDTIRTALRIAQADTGMVSFNPDDNSFSINQKPEQILQEMDQSGNN</sequence>
<dbReference type="AlphaFoldDB" id="A0AAV3SXH9"/>
<organism evidence="2 3">
    <name type="scientific">Salarchaeum japonicum</name>
    <dbReference type="NCBI Taxonomy" id="555573"/>
    <lineage>
        <taxon>Archaea</taxon>
        <taxon>Methanobacteriati</taxon>
        <taxon>Methanobacteriota</taxon>
        <taxon>Stenosarchaea group</taxon>
        <taxon>Halobacteria</taxon>
        <taxon>Halobacteriales</taxon>
        <taxon>Halobacteriaceae</taxon>
    </lineage>
</organism>
<gene>
    <name evidence="2" type="ORF">GCM10009019_01370</name>
</gene>
<dbReference type="InterPro" id="IPR036890">
    <property type="entry name" value="HATPase_C_sf"/>
</dbReference>
<feature type="region of interest" description="Disordered" evidence="1">
    <location>
        <begin position="315"/>
        <end position="361"/>
    </location>
</feature>
<reference evidence="2 3" key="1">
    <citation type="journal article" date="2019" name="Int. J. Syst. Evol. Microbiol.">
        <title>The Global Catalogue of Microorganisms (GCM) 10K type strain sequencing project: providing services to taxonomists for standard genome sequencing and annotation.</title>
        <authorList>
            <consortium name="The Broad Institute Genomics Platform"/>
            <consortium name="The Broad Institute Genome Sequencing Center for Infectious Disease"/>
            <person name="Wu L."/>
            <person name="Ma J."/>
        </authorList>
    </citation>
    <scope>NUCLEOTIDE SEQUENCE [LARGE SCALE GENOMIC DNA]</scope>
    <source>
        <strain evidence="2 3">JCM 16327</strain>
    </source>
</reference>